<organism evidence="3 4">
    <name type="scientific">Vibrio aerogenes CECT 7868</name>
    <dbReference type="NCBI Taxonomy" id="1216006"/>
    <lineage>
        <taxon>Bacteria</taxon>
        <taxon>Pseudomonadati</taxon>
        <taxon>Pseudomonadota</taxon>
        <taxon>Gammaproteobacteria</taxon>
        <taxon>Vibrionales</taxon>
        <taxon>Vibrionaceae</taxon>
        <taxon>Vibrio</taxon>
    </lineage>
</organism>
<dbReference type="InterPro" id="IPR004010">
    <property type="entry name" value="Double_Cache_2"/>
</dbReference>
<feature type="transmembrane region" description="Helical" evidence="1">
    <location>
        <begin position="176"/>
        <end position="197"/>
    </location>
</feature>
<dbReference type="Proteomes" id="UP000184608">
    <property type="component" value="Unassembled WGS sequence"/>
</dbReference>
<name>A0A1M5ZK92_9VIBR</name>
<keyword evidence="4" id="KW-1185">Reference proteome</keyword>
<protein>
    <recommendedName>
        <fullName evidence="2">Double Cache domain-containing protein</fullName>
    </recommendedName>
</protein>
<accession>A0A1M5ZK92</accession>
<dbReference type="Gene3D" id="3.30.450.20">
    <property type="entry name" value="PAS domain"/>
    <property type="match status" value="1"/>
</dbReference>
<dbReference type="Pfam" id="PF08269">
    <property type="entry name" value="dCache_2"/>
    <property type="match status" value="1"/>
</dbReference>
<keyword evidence="1" id="KW-1133">Transmembrane helix</keyword>
<feature type="domain" description="Double Cache" evidence="2">
    <location>
        <begin position="37"/>
        <end position="171"/>
    </location>
</feature>
<gene>
    <name evidence="3" type="ORF">VA7868_02846</name>
</gene>
<sequence length="206" mass="24275">MSIHKSHQFLFLWFIFQLVFVVALYYFTEEQVHKIYIESKKGEIGNILDMVHHHAELIIHQSDQGSPEARKIAEQKIINYLEGFHSGDLYFWANDHNAIARVHPRDSVVGQFQNSYLRHLNQLESHDLFFETRLNLNPVTDELQVKINGIMLLKPWKWVVGYGSYIDRYQIMEKTMYLMIIPVAGLLLCNGFIVLYVRRMTNSKMS</sequence>
<dbReference type="AlphaFoldDB" id="A0A1M5ZK92"/>
<evidence type="ECO:0000313" key="3">
    <source>
        <dbReference type="EMBL" id="SHI24707.1"/>
    </source>
</evidence>
<dbReference type="STRING" id="1216006.VA7868_02846"/>
<dbReference type="RefSeq" id="WP_073604487.1">
    <property type="nucleotide sequence ID" value="NZ_FQXZ01000032.1"/>
</dbReference>
<evidence type="ECO:0000259" key="2">
    <source>
        <dbReference type="Pfam" id="PF08269"/>
    </source>
</evidence>
<evidence type="ECO:0000256" key="1">
    <source>
        <dbReference type="SAM" id="Phobius"/>
    </source>
</evidence>
<reference evidence="3 4" key="1">
    <citation type="submission" date="2016-11" db="EMBL/GenBank/DDBJ databases">
        <authorList>
            <person name="Jaros S."/>
            <person name="Januszkiewicz K."/>
            <person name="Wedrychowicz H."/>
        </authorList>
    </citation>
    <scope>NUCLEOTIDE SEQUENCE [LARGE SCALE GENOMIC DNA]</scope>
    <source>
        <strain evidence="3 4">CECT 7868</strain>
    </source>
</reference>
<dbReference type="EMBL" id="FQXZ01000032">
    <property type="protein sequence ID" value="SHI24707.1"/>
    <property type="molecule type" value="Genomic_DNA"/>
</dbReference>
<proteinExistence type="predicted"/>
<keyword evidence="1" id="KW-0812">Transmembrane</keyword>
<evidence type="ECO:0000313" key="4">
    <source>
        <dbReference type="Proteomes" id="UP000184608"/>
    </source>
</evidence>
<keyword evidence="1" id="KW-0472">Membrane</keyword>
<feature type="transmembrane region" description="Helical" evidence="1">
    <location>
        <begin position="9"/>
        <end position="27"/>
    </location>
</feature>